<keyword evidence="4" id="KW-0489">Methyltransferase</keyword>
<dbReference type="PATRIC" id="fig|1503.3.peg.2231"/>
<evidence type="ECO:0000259" key="3">
    <source>
        <dbReference type="PROSITE" id="PS51668"/>
    </source>
</evidence>
<organism evidence="4 5">
    <name type="scientific">Gottschalkia purinilytica</name>
    <name type="common">Clostridium purinilyticum</name>
    <dbReference type="NCBI Taxonomy" id="1503"/>
    <lineage>
        <taxon>Bacteria</taxon>
        <taxon>Bacillati</taxon>
        <taxon>Bacillota</taxon>
        <taxon>Tissierellia</taxon>
        <taxon>Tissierellales</taxon>
        <taxon>Gottschalkiaceae</taxon>
        <taxon>Gottschalkia</taxon>
    </lineage>
</organism>
<dbReference type="InterPro" id="IPR036414">
    <property type="entry name" value="YaeB_N_sf"/>
</dbReference>
<dbReference type="CDD" id="cd09281">
    <property type="entry name" value="UPF0066"/>
    <property type="match status" value="1"/>
</dbReference>
<evidence type="ECO:0000313" key="4">
    <source>
        <dbReference type="EMBL" id="KNF08964.1"/>
    </source>
</evidence>
<keyword evidence="5" id="KW-1185">Reference proteome</keyword>
<dbReference type="InterPro" id="IPR040372">
    <property type="entry name" value="YaeB-like"/>
</dbReference>
<dbReference type="GO" id="GO:0032259">
    <property type="term" value="P:methylation"/>
    <property type="evidence" value="ECO:0007669"/>
    <property type="project" value="UniProtKB-KW"/>
</dbReference>
<dbReference type="PROSITE" id="PS51668">
    <property type="entry name" value="TSAA_2"/>
    <property type="match status" value="1"/>
</dbReference>
<dbReference type="Gene3D" id="2.40.30.70">
    <property type="entry name" value="YaeB-like"/>
    <property type="match status" value="1"/>
</dbReference>
<dbReference type="Proteomes" id="UP000037267">
    <property type="component" value="Unassembled WGS sequence"/>
</dbReference>
<dbReference type="InterPro" id="IPR023370">
    <property type="entry name" value="TrmO-like_N"/>
</dbReference>
<name>A0A0L0WBY0_GOTPU</name>
<keyword evidence="1" id="KW-0949">S-adenosyl-L-methionine</keyword>
<dbReference type="EMBL" id="LGSS01000004">
    <property type="protein sequence ID" value="KNF08964.1"/>
    <property type="molecule type" value="Genomic_DNA"/>
</dbReference>
<dbReference type="PANTHER" id="PTHR12818">
    <property type="entry name" value="TRNA (ADENINE(37)-N6)-METHYLTRANSFERASE"/>
    <property type="match status" value="1"/>
</dbReference>
<dbReference type="STRING" id="1503.CLPU_4c00100"/>
<gene>
    <name evidence="4" type="ORF">CLPU_4c00100</name>
</gene>
<dbReference type="NCBIfam" id="TIGR00104">
    <property type="entry name" value="tRNA_TsaA"/>
    <property type="match status" value="1"/>
</dbReference>
<dbReference type="InterPro" id="IPR036413">
    <property type="entry name" value="YaeB-like_sf"/>
</dbReference>
<dbReference type="PROSITE" id="PS01318">
    <property type="entry name" value="TSAA_1"/>
    <property type="match status" value="1"/>
</dbReference>
<accession>A0A0L0WBY0</accession>
<sequence length="162" mass="18548">MDSMICLNSIGIIHTDFCNLENMPIQPIGEKASQGRIEIFEEFVEGIKDLEEFSHLILIYNFHEAKKTKLTVKPFLDDVERGVFATRSPLRPNHIGISVVEIEKIEDNNIFIKNIDVLDNTPLLDIKPLVPDFDIPKTNIEIGWLDKVSKNAKTKLSDNRFK</sequence>
<comment type="caution">
    <text evidence="4">The sequence shown here is derived from an EMBL/GenBank/DDBJ whole genome shotgun (WGS) entry which is preliminary data.</text>
</comment>
<dbReference type="RefSeq" id="WP_082154082.1">
    <property type="nucleotide sequence ID" value="NZ_LGSS01000004.1"/>
</dbReference>
<reference evidence="5" key="1">
    <citation type="submission" date="2015-07" db="EMBL/GenBank/DDBJ databases">
        <title>Draft genome sequence of the purine-degrading Gottschalkia purinilyticum DSM 1384 (formerly Clostridium purinilyticum).</title>
        <authorList>
            <person name="Poehlein A."/>
            <person name="Schiel-Bengelsdorf B."/>
            <person name="Bengelsdorf F.R."/>
            <person name="Daniel R."/>
            <person name="Duerre P."/>
        </authorList>
    </citation>
    <scope>NUCLEOTIDE SEQUENCE [LARGE SCALE GENOMIC DNA]</scope>
    <source>
        <strain evidence="5">DSM 1384</strain>
    </source>
</reference>
<proteinExistence type="inferred from homology"/>
<dbReference type="Pfam" id="PF01980">
    <property type="entry name" value="TrmO_N"/>
    <property type="match status" value="1"/>
</dbReference>
<keyword evidence="4" id="KW-0808">Transferase</keyword>
<evidence type="ECO:0000313" key="5">
    <source>
        <dbReference type="Proteomes" id="UP000037267"/>
    </source>
</evidence>
<dbReference type="AlphaFoldDB" id="A0A0L0WBY0"/>
<protein>
    <submittedName>
        <fullName evidence="4">Putative methyltransferase</fullName>
    </submittedName>
</protein>
<evidence type="ECO:0000256" key="1">
    <source>
        <dbReference type="ARBA" id="ARBA00022691"/>
    </source>
</evidence>
<comment type="similarity">
    <text evidence="2">Belongs to the tRNA methyltransferase O family.</text>
</comment>
<dbReference type="InterPro" id="IPR023368">
    <property type="entry name" value="UPF0066_cons_site"/>
</dbReference>
<dbReference type="PANTHER" id="PTHR12818:SF0">
    <property type="entry name" value="TRNA (ADENINE(37)-N6)-METHYLTRANSFERASE"/>
    <property type="match status" value="1"/>
</dbReference>
<dbReference type="SUPFAM" id="SSF118196">
    <property type="entry name" value="YaeB-like"/>
    <property type="match status" value="1"/>
</dbReference>
<feature type="domain" description="TsaA-like" evidence="3">
    <location>
        <begin position="7"/>
        <end position="138"/>
    </location>
</feature>
<evidence type="ECO:0000256" key="2">
    <source>
        <dbReference type="ARBA" id="ARBA00033753"/>
    </source>
</evidence>
<dbReference type="GO" id="GO:0008168">
    <property type="term" value="F:methyltransferase activity"/>
    <property type="evidence" value="ECO:0007669"/>
    <property type="project" value="UniProtKB-KW"/>
</dbReference>